<dbReference type="EMBL" id="AP022227">
    <property type="protein sequence ID" value="BBT38917.1"/>
    <property type="molecule type" value="Genomic_DNA"/>
</dbReference>
<accession>A0A6S5THZ0</accession>
<proteinExistence type="predicted"/>
<evidence type="ECO:0000313" key="2">
    <source>
        <dbReference type="Proteomes" id="UP000515680"/>
    </source>
</evidence>
<organism evidence="1 2">
    <name type="scientific">Pseudomonas putida</name>
    <name type="common">Arthrobacter siderocapsulatus</name>
    <dbReference type="NCBI Taxonomy" id="303"/>
    <lineage>
        <taxon>Bacteria</taxon>
        <taxon>Pseudomonadati</taxon>
        <taxon>Pseudomonadota</taxon>
        <taxon>Gammaproteobacteria</taxon>
        <taxon>Pseudomonadales</taxon>
        <taxon>Pseudomonadaceae</taxon>
        <taxon>Pseudomonas</taxon>
    </lineage>
</organism>
<dbReference type="Proteomes" id="UP000515680">
    <property type="component" value="Chromosome"/>
</dbReference>
<protein>
    <submittedName>
        <fullName evidence="1">Uncharacterized protein</fullName>
    </submittedName>
</protein>
<reference evidence="1 2" key="1">
    <citation type="submission" date="2019-12" db="EMBL/GenBank/DDBJ databases">
        <title>complete genome sequences of Pseudomonas putida str. WP8-W18-CRE-01 isolated from wastewater treatment plant effluent.</title>
        <authorList>
            <person name="Sekizuka T."/>
            <person name="Itokawa K."/>
            <person name="Yatsu K."/>
            <person name="Inamine Y."/>
            <person name="Kuroda M."/>
        </authorList>
    </citation>
    <scope>NUCLEOTIDE SEQUENCE [LARGE SCALE GENOMIC DNA]</scope>
    <source>
        <strain evidence="1 2">WP8-W18-CRE-01</strain>
    </source>
</reference>
<name>A0A6S5THZ0_PSEPU</name>
<evidence type="ECO:0000313" key="1">
    <source>
        <dbReference type="EMBL" id="BBT38917.1"/>
    </source>
</evidence>
<dbReference type="AlphaFoldDB" id="A0A6S5THZ0"/>
<gene>
    <name evidence="1" type="ORF">WP8W18C01_12580</name>
</gene>
<sequence length="183" mass="20272">MTINQGLRLQLLVREAQHKSDMAELIDQSTRLRLVGELMQHWGDQRSQLGFTSSMGSQMGTIMEWKGAAPRGGVSGARILVSGAGLDHAASEVDAAVAELSRRNDRGVTLAKLATLRYIHRVTVREQMREVGLAEHADRTYRNWVKALHLQVLAILAARAGRVRLSTVRRVNMTLACPLNPQE</sequence>